<dbReference type="SUPFAM" id="SSF56219">
    <property type="entry name" value="DNase I-like"/>
    <property type="match status" value="1"/>
</dbReference>
<reference evidence="2" key="1">
    <citation type="submission" date="2021-05" db="EMBL/GenBank/DDBJ databases">
        <authorList>
            <person name="Alioto T."/>
            <person name="Alioto T."/>
            <person name="Gomez Garrido J."/>
        </authorList>
    </citation>
    <scope>NUCLEOTIDE SEQUENCE</scope>
</reference>
<evidence type="ECO:0000313" key="2">
    <source>
        <dbReference type="EMBL" id="CAG6675962.1"/>
    </source>
</evidence>
<dbReference type="AlphaFoldDB" id="A0A8D8WXB0"/>
<sequence>MDLVALQEVRWPHNGKESTENYQIYYSGNTEGKYQKGVGFAVKRQIDSAVTSFEAVNERICIIRLKGRFKNISVICMYAPIEDAESEDKDEFYEELEEIWNRLPNYDVKILMGDANAKVGREMTWRNIAGKESLHEYTNDNGTRLLSLAVAGDLRVASTTFPRKNIHKETWNSPNGITKNQIDHVLIDNRHKKNIINVRSIRGAECGSDHNLVLIKIKQSLATEKKNNSNQLPNINLENIKDPIKASRYRELLSTKFEQNAEAEEMDLERKWSRLKNTIQDCARDICGEKEKRRRTNPWFDRECSEEVERRKTMRQKWLETNHDEDRRVYNNQNKATVKLLRQKKRRWLNGLITRAEEDRTRNNSRDFYRTLRFFSKEYKPKAYGVKDKDGHLIMQQKEGLERWKEYFEGLLNGEVRERQEPTIKYQNVQPRIEIPSIEEVEKAINELKNNKAPGEDGINSEILKAGRDIIVKQVHEFY</sequence>
<evidence type="ECO:0000259" key="1">
    <source>
        <dbReference type="Pfam" id="PF03372"/>
    </source>
</evidence>
<dbReference type="CDD" id="cd09076">
    <property type="entry name" value="L1-EN"/>
    <property type="match status" value="1"/>
</dbReference>
<dbReference type="EMBL" id="HBUF01238287">
    <property type="protein sequence ID" value="CAG6675962.1"/>
    <property type="molecule type" value="Transcribed_RNA"/>
</dbReference>
<feature type="domain" description="Endonuclease/exonuclease/phosphatase" evidence="1">
    <location>
        <begin position="2"/>
        <end position="210"/>
    </location>
</feature>
<dbReference type="Gene3D" id="3.60.10.10">
    <property type="entry name" value="Endonuclease/exonuclease/phosphatase"/>
    <property type="match status" value="1"/>
</dbReference>
<dbReference type="PANTHER" id="PTHR23227">
    <property type="entry name" value="BUCENTAUR RELATED"/>
    <property type="match status" value="1"/>
</dbReference>
<dbReference type="Pfam" id="PF03372">
    <property type="entry name" value="Exo_endo_phos"/>
    <property type="match status" value="1"/>
</dbReference>
<organism evidence="2">
    <name type="scientific">Cacopsylla melanoneura</name>
    <dbReference type="NCBI Taxonomy" id="428564"/>
    <lineage>
        <taxon>Eukaryota</taxon>
        <taxon>Metazoa</taxon>
        <taxon>Ecdysozoa</taxon>
        <taxon>Arthropoda</taxon>
        <taxon>Hexapoda</taxon>
        <taxon>Insecta</taxon>
        <taxon>Pterygota</taxon>
        <taxon>Neoptera</taxon>
        <taxon>Paraneoptera</taxon>
        <taxon>Hemiptera</taxon>
        <taxon>Sternorrhyncha</taxon>
        <taxon>Psylloidea</taxon>
        <taxon>Psyllidae</taxon>
        <taxon>Psyllinae</taxon>
        <taxon>Cacopsylla</taxon>
    </lineage>
</organism>
<dbReference type="PANTHER" id="PTHR23227:SF67">
    <property type="entry name" value="CRANIOFACIAL DEVELOPMENT PROTEIN 2-LIKE"/>
    <property type="match status" value="1"/>
</dbReference>
<dbReference type="InterPro" id="IPR036691">
    <property type="entry name" value="Endo/exonu/phosph_ase_sf"/>
</dbReference>
<name>A0A8D8WXB0_9HEMI</name>
<accession>A0A8D8WXB0</accession>
<dbReference type="InterPro" id="IPR027124">
    <property type="entry name" value="Swc5/CFDP1/2"/>
</dbReference>
<dbReference type="GO" id="GO:0003824">
    <property type="term" value="F:catalytic activity"/>
    <property type="evidence" value="ECO:0007669"/>
    <property type="project" value="InterPro"/>
</dbReference>
<dbReference type="InterPro" id="IPR005135">
    <property type="entry name" value="Endo/exonuclease/phosphatase"/>
</dbReference>
<proteinExistence type="predicted"/>
<protein>
    <submittedName>
        <fullName evidence="2">Craniofacial development protein 2</fullName>
    </submittedName>
</protein>